<feature type="transmembrane region" description="Helical" evidence="7">
    <location>
        <begin position="406"/>
        <end position="425"/>
    </location>
</feature>
<keyword evidence="2" id="KW-0813">Transport</keyword>
<dbReference type="RefSeq" id="WP_188838059.1">
    <property type="nucleotide sequence ID" value="NZ_BMHI01000005.1"/>
</dbReference>
<dbReference type="AlphaFoldDB" id="A0A916TC94"/>
<dbReference type="GO" id="GO:0022857">
    <property type="term" value="F:transmembrane transporter activity"/>
    <property type="evidence" value="ECO:0007669"/>
    <property type="project" value="InterPro"/>
</dbReference>
<dbReference type="PROSITE" id="PS50850">
    <property type="entry name" value="MFS"/>
    <property type="match status" value="1"/>
</dbReference>
<comment type="subcellular location">
    <subcellularLocation>
        <location evidence="1">Cell membrane</location>
        <topology evidence="1">Multi-pass membrane protein</topology>
    </subcellularLocation>
</comment>
<feature type="transmembrane region" description="Helical" evidence="7">
    <location>
        <begin position="16"/>
        <end position="40"/>
    </location>
</feature>
<protein>
    <submittedName>
        <fullName evidence="9">MFS transporter</fullName>
    </submittedName>
</protein>
<proteinExistence type="predicted"/>
<dbReference type="PANTHER" id="PTHR42718">
    <property type="entry name" value="MAJOR FACILITATOR SUPERFAMILY MULTIDRUG TRANSPORTER MFSC"/>
    <property type="match status" value="1"/>
</dbReference>
<keyword evidence="3" id="KW-1003">Cell membrane</keyword>
<evidence type="ECO:0000313" key="9">
    <source>
        <dbReference type="EMBL" id="GGB38970.1"/>
    </source>
</evidence>
<dbReference type="Proteomes" id="UP000636793">
    <property type="component" value="Unassembled WGS sequence"/>
</dbReference>
<feature type="transmembrane region" description="Helical" evidence="7">
    <location>
        <begin position="473"/>
        <end position="493"/>
    </location>
</feature>
<feature type="transmembrane region" description="Helical" evidence="7">
    <location>
        <begin position="168"/>
        <end position="193"/>
    </location>
</feature>
<evidence type="ECO:0000313" key="10">
    <source>
        <dbReference type="Proteomes" id="UP000636793"/>
    </source>
</evidence>
<feature type="transmembrane region" description="Helical" evidence="7">
    <location>
        <begin position="360"/>
        <end position="385"/>
    </location>
</feature>
<name>A0A916TC94_9MICO</name>
<feature type="transmembrane region" description="Helical" evidence="7">
    <location>
        <begin position="60"/>
        <end position="77"/>
    </location>
</feature>
<dbReference type="InterPro" id="IPR011701">
    <property type="entry name" value="MFS"/>
</dbReference>
<feature type="transmembrane region" description="Helical" evidence="7">
    <location>
        <begin position="142"/>
        <end position="162"/>
    </location>
</feature>
<feature type="transmembrane region" description="Helical" evidence="7">
    <location>
        <begin position="205"/>
        <end position="226"/>
    </location>
</feature>
<keyword evidence="4 7" id="KW-0812">Transmembrane</keyword>
<evidence type="ECO:0000256" key="2">
    <source>
        <dbReference type="ARBA" id="ARBA00022448"/>
    </source>
</evidence>
<evidence type="ECO:0000256" key="1">
    <source>
        <dbReference type="ARBA" id="ARBA00004651"/>
    </source>
</evidence>
<dbReference type="Gene3D" id="1.20.1250.20">
    <property type="entry name" value="MFS general substrate transporter like domains"/>
    <property type="match status" value="1"/>
</dbReference>
<reference evidence="9" key="1">
    <citation type="journal article" date="2014" name="Int. J. Syst. Evol. Microbiol.">
        <title>Complete genome sequence of Corynebacterium casei LMG S-19264T (=DSM 44701T), isolated from a smear-ripened cheese.</title>
        <authorList>
            <consortium name="US DOE Joint Genome Institute (JGI-PGF)"/>
            <person name="Walter F."/>
            <person name="Albersmeier A."/>
            <person name="Kalinowski J."/>
            <person name="Ruckert C."/>
        </authorList>
    </citation>
    <scope>NUCLEOTIDE SEQUENCE</scope>
    <source>
        <strain evidence="9">CGMCC 1.15085</strain>
    </source>
</reference>
<dbReference type="GO" id="GO:0005886">
    <property type="term" value="C:plasma membrane"/>
    <property type="evidence" value="ECO:0007669"/>
    <property type="project" value="UniProtKB-SubCell"/>
</dbReference>
<evidence type="ECO:0000256" key="5">
    <source>
        <dbReference type="ARBA" id="ARBA00022989"/>
    </source>
</evidence>
<gene>
    <name evidence="9" type="ORF">GCM10011492_32170</name>
</gene>
<dbReference type="PANTHER" id="PTHR42718:SF47">
    <property type="entry name" value="METHYL VIOLOGEN RESISTANCE PROTEIN SMVA"/>
    <property type="match status" value="1"/>
</dbReference>
<dbReference type="Pfam" id="PF07690">
    <property type="entry name" value="MFS_1"/>
    <property type="match status" value="1"/>
</dbReference>
<keyword evidence="10" id="KW-1185">Reference proteome</keyword>
<dbReference type="SUPFAM" id="SSF103473">
    <property type="entry name" value="MFS general substrate transporter"/>
    <property type="match status" value="1"/>
</dbReference>
<feature type="transmembrane region" description="Helical" evidence="7">
    <location>
        <begin position="307"/>
        <end position="328"/>
    </location>
</feature>
<dbReference type="InterPro" id="IPR020846">
    <property type="entry name" value="MFS_dom"/>
</dbReference>
<sequence length="500" mass="51605">MLTTGLTPPRAGRKEWLAFAVLALPLLLVSMDVSVLYFAAPEISRDLHASQTQQLWIFDIYGFVLAGMLITMGGLADRIGPRRLLLIGAACFSATSLLAAYSASTTQLIVARGILGVAGATLMPSTLSMLRSLFPDERQRGQAIGAWTGIMTGGIALGPVLSGVLLQHFWWGSVFLINLPAMAMLLVLGPMLLPRGERRAHRVDLPSSVLSLIGVLCTIFGIKQWATDGFDLRWTVSIALGGALLVAFAHRQFHHAHPMVPPALLRNRGYCTALLGNTICSFALVGNAVLFTAYLQLVLGYDPLTAALWSIAPTVCVGAVAPFAATLGVHLGKPVAAALGLTVGACGFGMLATVGTSSLMMALIGAGVLAAGLVVTMTLASELVLSSVDEGQAGSGASVSEAASELGGALGIALLGSVAAAGYRARAHETLPASAVHGPAGESLAQAAGFAAGLPNPLAHQVLSAARASYVHGVHLAVLTGMALLVTAAVVLWRSRRTFA</sequence>
<feature type="transmembrane region" description="Helical" evidence="7">
    <location>
        <begin position="232"/>
        <end position="249"/>
    </location>
</feature>
<organism evidence="9 10">
    <name type="scientific">Flexivirga endophytica</name>
    <dbReference type="NCBI Taxonomy" id="1849103"/>
    <lineage>
        <taxon>Bacteria</taxon>
        <taxon>Bacillati</taxon>
        <taxon>Actinomycetota</taxon>
        <taxon>Actinomycetes</taxon>
        <taxon>Micrococcales</taxon>
        <taxon>Dermacoccaceae</taxon>
        <taxon>Flexivirga</taxon>
    </lineage>
</organism>
<evidence type="ECO:0000256" key="7">
    <source>
        <dbReference type="SAM" id="Phobius"/>
    </source>
</evidence>
<evidence type="ECO:0000259" key="8">
    <source>
        <dbReference type="PROSITE" id="PS50850"/>
    </source>
</evidence>
<dbReference type="EMBL" id="BMHI01000005">
    <property type="protein sequence ID" value="GGB38970.1"/>
    <property type="molecule type" value="Genomic_DNA"/>
</dbReference>
<feature type="transmembrane region" description="Helical" evidence="7">
    <location>
        <begin position="270"/>
        <end position="295"/>
    </location>
</feature>
<evidence type="ECO:0000256" key="3">
    <source>
        <dbReference type="ARBA" id="ARBA00022475"/>
    </source>
</evidence>
<reference evidence="9" key="2">
    <citation type="submission" date="2020-09" db="EMBL/GenBank/DDBJ databases">
        <authorList>
            <person name="Sun Q."/>
            <person name="Zhou Y."/>
        </authorList>
    </citation>
    <scope>NUCLEOTIDE SEQUENCE</scope>
    <source>
        <strain evidence="9">CGMCC 1.15085</strain>
    </source>
</reference>
<dbReference type="CDD" id="cd17321">
    <property type="entry name" value="MFS_MMR_MDR_like"/>
    <property type="match status" value="1"/>
</dbReference>
<evidence type="ECO:0000256" key="6">
    <source>
        <dbReference type="ARBA" id="ARBA00023136"/>
    </source>
</evidence>
<feature type="domain" description="Major facilitator superfamily (MFS) profile" evidence="8">
    <location>
        <begin position="18"/>
        <end position="498"/>
    </location>
</feature>
<evidence type="ECO:0000256" key="4">
    <source>
        <dbReference type="ARBA" id="ARBA00022692"/>
    </source>
</evidence>
<accession>A0A916TC94</accession>
<feature type="transmembrane region" description="Helical" evidence="7">
    <location>
        <begin position="109"/>
        <end position="130"/>
    </location>
</feature>
<feature type="transmembrane region" description="Helical" evidence="7">
    <location>
        <begin position="84"/>
        <end position="103"/>
    </location>
</feature>
<comment type="caution">
    <text evidence="9">The sequence shown here is derived from an EMBL/GenBank/DDBJ whole genome shotgun (WGS) entry which is preliminary data.</text>
</comment>
<feature type="transmembrane region" description="Helical" evidence="7">
    <location>
        <begin position="335"/>
        <end position="354"/>
    </location>
</feature>
<keyword evidence="6 7" id="KW-0472">Membrane</keyword>
<keyword evidence="5 7" id="KW-1133">Transmembrane helix</keyword>
<dbReference type="InterPro" id="IPR036259">
    <property type="entry name" value="MFS_trans_sf"/>
</dbReference>